<dbReference type="Pfam" id="PF03861">
    <property type="entry name" value="ANTAR"/>
    <property type="match status" value="1"/>
</dbReference>
<proteinExistence type="predicted"/>
<keyword evidence="2" id="KW-0804">Transcription</keyword>
<protein>
    <submittedName>
        <fullName evidence="4">ANTAR domain-containing protein</fullName>
    </submittedName>
</protein>
<evidence type="ECO:0000313" key="4">
    <source>
        <dbReference type="EMBL" id="SDU45244.1"/>
    </source>
</evidence>
<dbReference type="Gene3D" id="3.30.450.40">
    <property type="match status" value="1"/>
</dbReference>
<dbReference type="SUPFAM" id="SSF55781">
    <property type="entry name" value="GAF domain-like"/>
    <property type="match status" value="1"/>
</dbReference>
<evidence type="ECO:0000256" key="1">
    <source>
        <dbReference type="ARBA" id="ARBA00023015"/>
    </source>
</evidence>
<dbReference type="Proteomes" id="UP000199608">
    <property type="component" value="Unassembled WGS sequence"/>
</dbReference>
<dbReference type="AlphaFoldDB" id="A0A1H2IMA8"/>
<sequence>MQIALENDSEVEAMCVMANQVQDIIKISEAMTYEKYIDDVLNLIVTVTATITQIKTCSLWLIDKRENPWTIRLKTSRGIDTDLFYHKSLALNQGVVGMVATYKKPLIIADVLKDRQFKEKDMARRSGIVSMLGVPIVYKNDKLLGVLNCFTTKPHEFSKTEVNLMSNLADQAAISIFNTELMVRAELAKEELNTHDLLMRANNVLMQQRKIAADEASDWIQQCSDASCMSLRHVAEAILLTCPVPHNTSYFS</sequence>
<accession>A0A1H2IMA8</accession>
<gene>
    <name evidence="4" type="ORF">SAMN04487931_10912</name>
</gene>
<dbReference type="GO" id="GO:0003723">
    <property type="term" value="F:RNA binding"/>
    <property type="evidence" value="ECO:0007669"/>
    <property type="project" value="InterPro"/>
</dbReference>
<keyword evidence="5" id="KW-1185">Reference proteome</keyword>
<dbReference type="EMBL" id="FNLL01000009">
    <property type="protein sequence ID" value="SDU45244.1"/>
    <property type="molecule type" value="Genomic_DNA"/>
</dbReference>
<keyword evidence="1" id="KW-0805">Transcription regulation</keyword>
<dbReference type="Pfam" id="PF01590">
    <property type="entry name" value="GAF"/>
    <property type="match status" value="1"/>
</dbReference>
<name>A0A1H2IMA8_9BACT</name>
<feature type="domain" description="ANTAR" evidence="3">
    <location>
        <begin position="178"/>
        <end position="239"/>
    </location>
</feature>
<evidence type="ECO:0000259" key="3">
    <source>
        <dbReference type="PROSITE" id="PS50921"/>
    </source>
</evidence>
<dbReference type="InterPro" id="IPR029016">
    <property type="entry name" value="GAF-like_dom_sf"/>
</dbReference>
<evidence type="ECO:0000313" key="5">
    <source>
        <dbReference type="Proteomes" id="UP000199608"/>
    </source>
</evidence>
<dbReference type="Gene3D" id="1.10.10.10">
    <property type="entry name" value="Winged helix-like DNA-binding domain superfamily/Winged helix DNA-binding domain"/>
    <property type="match status" value="1"/>
</dbReference>
<evidence type="ECO:0000256" key="2">
    <source>
        <dbReference type="ARBA" id="ARBA00023163"/>
    </source>
</evidence>
<reference evidence="5" key="1">
    <citation type="submission" date="2016-10" db="EMBL/GenBank/DDBJ databases">
        <authorList>
            <person name="Varghese N."/>
            <person name="Submissions S."/>
        </authorList>
    </citation>
    <scope>NUCLEOTIDE SEQUENCE [LARGE SCALE GENOMIC DNA]</scope>
    <source>
        <strain evidence="5">DSM 3384</strain>
    </source>
</reference>
<organism evidence="4 5">
    <name type="scientific">Desulfobacula phenolica</name>
    <dbReference type="NCBI Taxonomy" id="90732"/>
    <lineage>
        <taxon>Bacteria</taxon>
        <taxon>Pseudomonadati</taxon>
        <taxon>Thermodesulfobacteriota</taxon>
        <taxon>Desulfobacteria</taxon>
        <taxon>Desulfobacterales</taxon>
        <taxon>Desulfobacteraceae</taxon>
        <taxon>Desulfobacula</taxon>
    </lineage>
</organism>
<dbReference type="SMART" id="SM01012">
    <property type="entry name" value="ANTAR"/>
    <property type="match status" value="1"/>
</dbReference>
<dbReference type="SMART" id="SM00065">
    <property type="entry name" value="GAF"/>
    <property type="match status" value="1"/>
</dbReference>
<dbReference type="InterPro" id="IPR003018">
    <property type="entry name" value="GAF"/>
</dbReference>
<dbReference type="InterPro" id="IPR005561">
    <property type="entry name" value="ANTAR"/>
</dbReference>
<dbReference type="PROSITE" id="PS50921">
    <property type="entry name" value="ANTAR"/>
    <property type="match status" value="1"/>
</dbReference>
<dbReference type="InterPro" id="IPR036388">
    <property type="entry name" value="WH-like_DNA-bd_sf"/>
</dbReference>